<organism evidence="1 2">
    <name type="scientific">Bizionia arctica</name>
    <dbReference type="NCBI Taxonomy" id="1495645"/>
    <lineage>
        <taxon>Bacteria</taxon>
        <taxon>Pseudomonadati</taxon>
        <taxon>Bacteroidota</taxon>
        <taxon>Flavobacteriia</taxon>
        <taxon>Flavobacteriales</taxon>
        <taxon>Flavobacteriaceae</taxon>
        <taxon>Bizionia</taxon>
    </lineage>
</organism>
<dbReference type="EMBL" id="BMFQ01000001">
    <property type="protein sequence ID" value="GGG32614.1"/>
    <property type="molecule type" value="Genomic_DNA"/>
</dbReference>
<sequence length="346" mass="39511">MKTQFISILFLSFILFSSCKNETTKTNDTSEIIEAEIIIADPLPSWNDGATKQAIIDYVTDVTNTESESFIPLVDRIATFDNDGNLWSEQPIYFQLQFAMDRVKALAPEHPEWANQQPFKSVIEDDMKTLVASGEHGILEIMMASHVGMNTAEFEQIVTDWIATAKHPKFDRPYTELVFQPMLELLNYLRANNFKTFIVSGGGIEFMRPWVEQVYGIPKDQVVGSSIATEFDYNNGNPVIKRTSKIDFINDGNGKPVGINKFIGRKPVFASGNSDGDLPMLQYTDSNKYPSFQLYLHHTDDEREWSYDRESHIGRLDKGLDEANEKGWTVIDMKNDWNVIYPFQMN</sequence>
<dbReference type="SUPFAM" id="SSF56784">
    <property type="entry name" value="HAD-like"/>
    <property type="match status" value="1"/>
</dbReference>
<dbReference type="InterPro" id="IPR023214">
    <property type="entry name" value="HAD_sf"/>
</dbReference>
<dbReference type="CDD" id="cd01427">
    <property type="entry name" value="HAD_like"/>
    <property type="match status" value="1"/>
</dbReference>
<gene>
    <name evidence="1" type="ORF">GCM10010976_00510</name>
</gene>
<dbReference type="AlphaFoldDB" id="A0A917G9Z8"/>
<dbReference type="Proteomes" id="UP000625976">
    <property type="component" value="Unassembled WGS sequence"/>
</dbReference>
<protein>
    <submittedName>
        <fullName evidence="1">Haloacid dehalogenase</fullName>
    </submittedName>
</protein>
<evidence type="ECO:0000313" key="2">
    <source>
        <dbReference type="Proteomes" id="UP000625976"/>
    </source>
</evidence>
<dbReference type="Gene3D" id="3.40.50.1000">
    <property type="entry name" value="HAD superfamily/HAD-like"/>
    <property type="match status" value="1"/>
</dbReference>
<evidence type="ECO:0000313" key="1">
    <source>
        <dbReference type="EMBL" id="GGG32614.1"/>
    </source>
</evidence>
<reference evidence="1" key="1">
    <citation type="journal article" date="2014" name="Int. J. Syst. Evol. Microbiol.">
        <title>Complete genome sequence of Corynebacterium casei LMG S-19264T (=DSM 44701T), isolated from a smear-ripened cheese.</title>
        <authorList>
            <consortium name="US DOE Joint Genome Institute (JGI-PGF)"/>
            <person name="Walter F."/>
            <person name="Albersmeier A."/>
            <person name="Kalinowski J."/>
            <person name="Ruckert C."/>
        </authorList>
    </citation>
    <scope>NUCLEOTIDE SEQUENCE</scope>
    <source>
        <strain evidence="1">CGMCC 1.12751</strain>
    </source>
</reference>
<reference evidence="1" key="2">
    <citation type="submission" date="2020-09" db="EMBL/GenBank/DDBJ databases">
        <authorList>
            <person name="Sun Q."/>
            <person name="Zhou Y."/>
        </authorList>
    </citation>
    <scope>NUCLEOTIDE SEQUENCE</scope>
    <source>
        <strain evidence="1">CGMCC 1.12751</strain>
    </source>
</reference>
<dbReference type="PANTHER" id="PTHR43344">
    <property type="entry name" value="PHOSPHOSERINE PHOSPHATASE"/>
    <property type="match status" value="1"/>
</dbReference>
<accession>A0A917G9Z8</accession>
<dbReference type="Pfam" id="PF12710">
    <property type="entry name" value="HAD"/>
    <property type="match status" value="1"/>
</dbReference>
<comment type="caution">
    <text evidence="1">The sequence shown here is derived from an EMBL/GenBank/DDBJ whole genome shotgun (WGS) entry which is preliminary data.</text>
</comment>
<keyword evidence="2" id="KW-1185">Reference proteome</keyword>
<dbReference type="InterPro" id="IPR036412">
    <property type="entry name" value="HAD-like_sf"/>
</dbReference>
<dbReference type="InterPro" id="IPR050582">
    <property type="entry name" value="HAD-like_SerB"/>
</dbReference>
<dbReference type="RefSeq" id="WP_188460703.1">
    <property type="nucleotide sequence ID" value="NZ_BMFQ01000001.1"/>
</dbReference>
<name>A0A917G9Z8_9FLAO</name>
<dbReference type="PROSITE" id="PS51257">
    <property type="entry name" value="PROKAR_LIPOPROTEIN"/>
    <property type="match status" value="1"/>
</dbReference>
<proteinExistence type="predicted"/>